<keyword evidence="3" id="KW-0732">Signal</keyword>
<feature type="region of interest" description="Disordered" evidence="4">
    <location>
        <begin position="39"/>
        <end position="95"/>
    </location>
</feature>
<sequence>MRVINIAALTAGIIIAAAGSSYASQLVYKPINPSFGGDPQNGNWLLSQASAQGKAASGSSSSPGFSIDFPDFGGTTQTPSTSTTLPAVDNTTPTN</sequence>
<feature type="compositionally biased region" description="Low complexity" evidence="4">
    <location>
        <begin position="47"/>
        <end position="62"/>
    </location>
</feature>
<gene>
    <name evidence="5" type="ORF">CPY51_29590</name>
</gene>
<evidence type="ECO:0000256" key="3">
    <source>
        <dbReference type="ARBA" id="ARBA00022729"/>
    </source>
</evidence>
<comment type="function">
    <text evidence="1">May be involved in the biogenesis of curli organelles.</text>
</comment>
<dbReference type="AlphaFoldDB" id="A0A2W4DW32"/>
<evidence type="ECO:0000256" key="2">
    <source>
        <dbReference type="ARBA" id="ARBA00014031"/>
    </source>
</evidence>
<dbReference type="EMBL" id="PCDP01000075">
    <property type="protein sequence ID" value="PZM08176.1"/>
    <property type="molecule type" value="Genomic_DNA"/>
</dbReference>
<evidence type="ECO:0000256" key="1">
    <source>
        <dbReference type="ARBA" id="ARBA00003989"/>
    </source>
</evidence>
<protein>
    <recommendedName>
        <fullName evidence="2">Curli production assembly/transport component CsgF</fullName>
    </recommendedName>
</protein>
<feature type="compositionally biased region" description="Low complexity" evidence="4">
    <location>
        <begin position="75"/>
        <end position="84"/>
    </location>
</feature>
<comment type="caution">
    <text evidence="5">The sequence shown here is derived from an EMBL/GenBank/DDBJ whole genome shotgun (WGS) entry which is preliminary data.</text>
</comment>
<dbReference type="Pfam" id="PF10614">
    <property type="entry name" value="CsgF"/>
    <property type="match status" value="1"/>
</dbReference>
<reference evidence="5 6" key="1">
    <citation type="journal article" date="2018" name="Sci. Rep.">
        <title>Rhizobium tumorigenes sp. nov., a novel plant tumorigenic bacterium isolated from cane gall tumors on thornless blackberry.</title>
        <authorList>
            <person name="Kuzmanovi N."/>
            <person name="Smalla K."/>
            <person name="Gronow S."/>
            <person name="PuBawska J."/>
        </authorList>
    </citation>
    <scope>NUCLEOTIDE SEQUENCE [LARGE SCALE GENOMIC DNA]</scope>
    <source>
        <strain evidence="5 6">CCBAU 85046</strain>
    </source>
</reference>
<evidence type="ECO:0000256" key="4">
    <source>
        <dbReference type="SAM" id="MobiDB-lite"/>
    </source>
</evidence>
<accession>A0A2W4DW32</accession>
<dbReference type="InterPro" id="IPR018893">
    <property type="entry name" value="T8SS_CsgF"/>
</dbReference>
<proteinExistence type="predicted"/>
<keyword evidence="6" id="KW-1185">Reference proteome</keyword>
<evidence type="ECO:0000313" key="5">
    <source>
        <dbReference type="EMBL" id="PZM08176.1"/>
    </source>
</evidence>
<dbReference type="Proteomes" id="UP000248925">
    <property type="component" value="Unassembled WGS sequence"/>
</dbReference>
<name>A0A2W4DW32_9HYPH</name>
<dbReference type="RefSeq" id="WP_111163956.1">
    <property type="nucleotide sequence ID" value="NZ_PCDP01000075.1"/>
</dbReference>
<evidence type="ECO:0000313" key="6">
    <source>
        <dbReference type="Proteomes" id="UP000248925"/>
    </source>
</evidence>
<organism evidence="5 6">
    <name type="scientific">Rhizobium tubonense</name>
    <dbReference type="NCBI Taxonomy" id="484088"/>
    <lineage>
        <taxon>Bacteria</taxon>
        <taxon>Pseudomonadati</taxon>
        <taxon>Pseudomonadota</taxon>
        <taxon>Alphaproteobacteria</taxon>
        <taxon>Hyphomicrobiales</taxon>
        <taxon>Rhizobiaceae</taxon>
        <taxon>Rhizobium/Agrobacterium group</taxon>
        <taxon>Rhizobium</taxon>
    </lineage>
</organism>